<gene>
    <name evidence="2" type="ORF">KOI35_18915</name>
</gene>
<dbReference type="Pfam" id="PF12697">
    <property type="entry name" value="Abhydrolase_6"/>
    <property type="match status" value="1"/>
</dbReference>
<dbReference type="Proteomes" id="UP001519654">
    <property type="component" value="Unassembled WGS sequence"/>
</dbReference>
<protein>
    <submittedName>
        <fullName evidence="2">Alpha/beta fold hydrolase</fullName>
    </submittedName>
</protein>
<dbReference type="EMBL" id="JAHKKG010000005">
    <property type="protein sequence ID" value="MBU2665585.1"/>
    <property type="molecule type" value="Genomic_DNA"/>
</dbReference>
<comment type="caution">
    <text evidence="2">The sequence shown here is derived from an EMBL/GenBank/DDBJ whole genome shotgun (WGS) entry which is preliminary data.</text>
</comment>
<evidence type="ECO:0000313" key="2">
    <source>
        <dbReference type="EMBL" id="MBU2665585.1"/>
    </source>
</evidence>
<evidence type="ECO:0000313" key="3">
    <source>
        <dbReference type="Proteomes" id="UP001519654"/>
    </source>
</evidence>
<name>A0ABS5YQ76_9ACTN</name>
<dbReference type="GO" id="GO:0016787">
    <property type="term" value="F:hydrolase activity"/>
    <property type="evidence" value="ECO:0007669"/>
    <property type="project" value="UniProtKB-KW"/>
</dbReference>
<dbReference type="RefSeq" id="WP_215788771.1">
    <property type="nucleotide sequence ID" value="NZ_JAHKKG010000005.1"/>
</dbReference>
<dbReference type="SUPFAM" id="SSF53474">
    <property type="entry name" value="alpha/beta-Hydrolases"/>
    <property type="match status" value="1"/>
</dbReference>
<keyword evidence="2" id="KW-0378">Hydrolase</keyword>
<keyword evidence="3" id="KW-1185">Reference proteome</keyword>
<dbReference type="PANTHER" id="PTHR37017:SF11">
    <property type="entry name" value="ESTERASE_LIPASE_THIOESTERASE DOMAIN-CONTAINING PROTEIN"/>
    <property type="match status" value="1"/>
</dbReference>
<proteinExistence type="predicted"/>
<dbReference type="InterPro" id="IPR000073">
    <property type="entry name" value="AB_hydrolase_1"/>
</dbReference>
<reference evidence="2 3" key="1">
    <citation type="submission" date="2021-06" db="EMBL/GenBank/DDBJ databases">
        <title>Actinoplanes lichenicola sp. nov., and Actinoplanes ovalisporus sp. nov., isolated from lichen in Thailand.</title>
        <authorList>
            <person name="Saeng-In P."/>
            <person name="Kanchanasin P."/>
            <person name="Yuki M."/>
            <person name="Kudo T."/>
            <person name="Ohkuma M."/>
            <person name="Phongsopitanun W."/>
            <person name="Tanasupawat S."/>
        </authorList>
    </citation>
    <scope>NUCLEOTIDE SEQUENCE [LARGE SCALE GENOMIC DNA]</scope>
    <source>
        <strain evidence="2 3">NBRC 110975</strain>
    </source>
</reference>
<accession>A0ABS5YQ76</accession>
<dbReference type="PANTHER" id="PTHR37017">
    <property type="entry name" value="AB HYDROLASE-1 DOMAIN-CONTAINING PROTEIN-RELATED"/>
    <property type="match status" value="1"/>
</dbReference>
<organism evidence="2 3">
    <name type="scientific">Paractinoplanes bogorensis</name>
    <dbReference type="NCBI Taxonomy" id="1610840"/>
    <lineage>
        <taxon>Bacteria</taxon>
        <taxon>Bacillati</taxon>
        <taxon>Actinomycetota</taxon>
        <taxon>Actinomycetes</taxon>
        <taxon>Micromonosporales</taxon>
        <taxon>Micromonosporaceae</taxon>
        <taxon>Paractinoplanes</taxon>
    </lineage>
</organism>
<dbReference type="InterPro" id="IPR052897">
    <property type="entry name" value="Sec-Metab_Biosynth_Hydrolase"/>
</dbReference>
<dbReference type="Gene3D" id="3.40.50.1820">
    <property type="entry name" value="alpha/beta hydrolase"/>
    <property type="match status" value="1"/>
</dbReference>
<dbReference type="InterPro" id="IPR029058">
    <property type="entry name" value="AB_hydrolase_fold"/>
</dbReference>
<feature type="domain" description="AB hydrolase-1" evidence="1">
    <location>
        <begin position="4"/>
        <end position="198"/>
    </location>
</feature>
<sequence length="223" mass="24427">MSTFVLVPGAWHGGWWYAPLAVELEKLGHRAECVTLAGLWPEDDLTRRPVNLSSHVEQVTELVADLTAPGGQVVLVGHSYGGQVINGAADRDPSKVSALVHLDTDVVEDGESCWDVTTDENRAYFLESVGADGLGLAPMPFFDERAKPHPFATLLEKSRLTGAWKQVPVKRYAAALDTPGGLQAPSTMAKLRDDPDWHYEEWPATHNVLRDGPDRVLALLRDI</sequence>
<evidence type="ECO:0000259" key="1">
    <source>
        <dbReference type="Pfam" id="PF12697"/>
    </source>
</evidence>